<name>A0A2K3JWL8_TRIPR</name>
<organism evidence="1 2">
    <name type="scientific">Trifolium pratense</name>
    <name type="common">Red clover</name>
    <dbReference type="NCBI Taxonomy" id="57577"/>
    <lineage>
        <taxon>Eukaryota</taxon>
        <taxon>Viridiplantae</taxon>
        <taxon>Streptophyta</taxon>
        <taxon>Embryophyta</taxon>
        <taxon>Tracheophyta</taxon>
        <taxon>Spermatophyta</taxon>
        <taxon>Magnoliopsida</taxon>
        <taxon>eudicotyledons</taxon>
        <taxon>Gunneridae</taxon>
        <taxon>Pentapetalae</taxon>
        <taxon>rosids</taxon>
        <taxon>fabids</taxon>
        <taxon>Fabales</taxon>
        <taxon>Fabaceae</taxon>
        <taxon>Papilionoideae</taxon>
        <taxon>50 kb inversion clade</taxon>
        <taxon>NPAAA clade</taxon>
        <taxon>Hologalegina</taxon>
        <taxon>IRL clade</taxon>
        <taxon>Trifolieae</taxon>
        <taxon>Trifolium</taxon>
    </lineage>
</organism>
<evidence type="ECO:0000313" key="2">
    <source>
        <dbReference type="Proteomes" id="UP000236291"/>
    </source>
</evidence>
<proteinExistence type="predicted"/>
<comment type="caution">
    <text evidence="1">The sequence shown here is derived from an EMBL/GenBank/DDBJ whole genome shotgun (WGS) entry which is preliminary data.</text>
</comment>
<reference evidence="1 2" key="1">
    <citation type="journal article" date="2014" name="Am. J. Bot.">
        <title>Genome assembly and annotation for red clover (Trifolium pratense; Fabaceae).</title>
        <authorList>
            <person name="Istvanek J."/>
            <person name="Jaros M."/>
            <person name="Krenek A."/>
            <person name="Repkova J."/>
        </authorList>
    </citation>
    <scope>NUCLEOTIDE SEQUENCE [LARGE SCALE GENOMIC DNA]</scope>
    <source>
        <strain evidence="2">cv. Tatra</strain>
        <tissue evidence="1">Young leaves</tissue>
    </source>
</reference>
<evidence type="ECO:0000313" key="1">
    <source>
        <dbReference type="EMBL" id="PNX58414.1"/>
    </source>
</evidence>
<protein>
    <submittedName>
        <fullName evidence="1">Uncharacterized protein</fullName>
    </submittedName>
</protein>
<dbReference type="Proteomes" id="UP000236291">
    <property type="component" value="Unassembled WGS sequence"/>
</dbReference>
<reference evidence="1 2" key="2">
    <citation type="journal article" date="2017" name="Front. Plant Sci.">
        <title>Gene Classification and Mining of Molecular Markers Useful in Red Clover (Trifolium pratense) Breeding.</title>
        <authorList>
            <person name="Istvanek J."/>
            <person name="Dluhosova J."/>
            <person name="Dluhos P."/>
            <person name="Patkova L."/>
            <person name="Nedelnik J."/>
            <person name="Repkova J."/>
        </authorList>
    </citation>
    <scope>NUCLEOTIDE SEQUENCE [LARGE SCALE GENOMIC DNA]</scope>
    <source>
        <strain evidence="2">cv. Tatra</strain>
        <tissue evidence="1">Young leaves</tissue>
    </source>
</reference>
<dbReference type="EMBL" id="ASHM01127543">
    <property type="protein sequence ID" value="PNX58414.1"/>
    <property type="molecule type" value="Genomic_DNA"/>
</dbReference>
<accession>A0A2K3JWL8</accession>
<sequence>MAAIREEDGSVWFGVRSVKIQGIKRQVLRHRRIGRGKLFLAEEWKKSK</sequence>
<gene>
    <name evidence="1" type="ORF">L195_g059177</name>
</gene>
<dbReference type="AlphaFoldDB" id="A0A2K3JWL8"/>